<dbReference type="Pfam" id="PF07345">
    <property type="entry name" value="ATPaseInh_sub_z"/>
    <property type="match status" value="1"/>
</dbReference>
<evidence type="ECO:0008006" key="3">
    <source>
        <dbReference type="Google" id="ProtNLM"/>
    </source>
</evidence>
<dbReference type="InterPro" id="IPR038293">
    <property type="entry name" value="ATPase_inh_sub_z_sf"/>
</dbReference>
<dbReference type="OrthoDB" id="9810387at2"/>
<organism evidence="1 2">
    <name type="scientific">Micavibrio aeruginosavorus EPB</name>
    <dbReference type="NCBI Taxonomy" id="349215"/>
    <lineage>
        <taxon>Bacteria</taxon>
        <taxon>Pseudomonadati</taxon>
        <taxon>Bdellovibrionota</taxon>
        <taxon>Bdellovibrionia</taxon>
        <taxon>Bdellovibrionales</taxon>
        <taxon>Pseudobdellovibrionaceae</taxon>
        <taxon>Micavibrio</taxon>
    </lineage>
</organism>
<name>M4VZH1_9BACT</name>
<dbReference type="AlphaFoldDB" id="M4VZH1"/>
<evidence type="ECO:0000313" key="2">
    <source>
        <dbReference type="Proteomes" id="UP000011932"/>
    </source>
</evidence>
<dbReference type="Proteomes" id="UP000011932">
    <property type="component" value="Chromosome"/>
</dbReference>
<dbReference type="HOGENOM" id="CLU_146724_0_0_5"/>
<dbReference type="PIRSF" id="PIRSF031780">
    <property type="entry name" value="UCP031780"/>
    <property type="match status" value="1"/>
</dbReference>
<protein>
    <recommendedName>
        <fullName evidence="3">DUF1476 domain-containing protein</fullName>
    </recommendedName>
</protein>
<evidence type="ECO:0000313" key="1">
    <source>
        <dbReference type="EMBL" id="AGH98574.1"/>
    </source>
</evidence>
<gene>
    <name evidence="1" type="ORF">A11S_1772</name>
</gene>
<dbReference type="Gene3D" id="1.10.790.20">
    <property type="entry name" value="Domain of unknown function DUF1476"/>
    <property type="match status" value="1"/>
</dbReference>
<dbReference type="STRING" id="349215.A11S_1772"/>
<sequence length="106" mass="11786">MSSFNDRKDAFENKFAHDEGLRFRVEARTCKLFGLWVAEQLGLTGADATTYAGEVVAANLEEAGFDDVKRKVRPDIDAKGLDISDHMLDTMLDQCGQTAKEQIMAE</sequence>
<dbReference type="InterPro" id="IPR009945">
    <property type="entry name" value="ATPase_inh_sub_z"/>
</dbReference>
<proteinExistence type="predicted"/>
<dbReference type="RefSeq" id="WP_015468105.1">
    <property type="nucleotide sequence ID" value="NC_020812.1"/>
</dbReference>
<accession>M4VZH1</accession>
<reference evidence="1 2" key="1">
    <citation type="journal article" date="2013" name="ISME J.">
        <title>By their genes ye shall know them: genomic signatures of predatory bacteria.</title>
        <authorList>
            <person name="Pasternak Z."/>
            <person name="Pietrokovski S."/>
            <person name="Rotem O."/>
            <person name="Gophna U."/>
            <person name="Lurie-Weinberger M.N."/>
            <person name="Jurkevitch E."/>
        </authorList>
    </citation>
    <scope>NUCLEOTIDE SEQUENCE [LARGE SCALE GENOMIC DNA]</scope>
    <source>
        <strain evidence="1">EPB</strain>
    </source>
</reference>
<dbReference type="KEGG" id="man:A11S_1772"/>
<dbReference type="EMBL" id="CP003538">
    <property type="protein sequence ID" value="AGH98574.1"/>
    <property type="molecule type" value="Genomic_DNA"/>
</dbReference>